<feature type="compositionally biased region" description="Basic and acidic residues" evidence="9">
    <location>
        <begin position="96"/>
        <end position="112"/>
    </location>
</feature>
<evidence type="ECO:0000256" key="5">
    <source>
        <dbReference type="ARBA" id="ARBA00023054"/>
    </source>
</evidence>
<evidence type="ECO:0000256" key="6">
    <source>
        <dbReference type="ARBA" id="ARBA00023212"/>
    </source>
</evidence>
<reference evidence="11" key="1">
    <citation type="submission" date="2011-05" db="EMBL/GenBank/DDBJ databases">
        <authorList>
            <person name="Richards S.R."/>
            <person name="Qu J."/>
            <person name="Jiang H."/>
            <person name="Jhangiani S.N."/>
            <person name="Agravi P."/>
            <person name="Goodspeed R."/>
            <person name="Gross S."/>
            <person name="Mandapat C."/>
            <person name="Jackson L."/>
            <person name="Mathew T."/>
            <person name="Pu L."/>
            <person name="Thornton R."/>
            <person name="Saada N."/>
            <person name="Wilczek-Boney K.B."/>
            <person name="Lee S."/>
            <person name="Kovar C."/>
            <person name="Wu Y."/>
            <person name="Scherer S.E."/>
            <person name="Worley K.C."/>
            <person name="Muzny D.M."/>
            <person name="Gibbs R."/>
        </authorList>
    </citation>
    <scope>NUCLEOTIDE SEQUENCE</scope>
    <source>
        <strain evidence="11">Brora</strain>
    </source>
</reference>
<dbReference type="PhylomeDB" id="T1JCJ6"/>
<proteinExistence type="predicted"/>
<feature type="coiled-coil region" evidence="8">
    <location>
        <begin position="1275"/>
        <end position="1330"/>
    </location>
</feature>
<protein>
    <submittedName>
        <fullName evidence="10">Uncharacterized protein</fullName>
    </submittedName>
</protein>
<feature type="coiled-coil region" evidence="8">
    <location>
        <begin position="1969"/>
        <end position="2033"/>
    </location>
</feature>
<dbReference type="eggNOG" id="ENOG502QPTZ">
    <property type="taxonomic scope" value="Eukaryota"/>
</dbReference>
<dbReference type="STRING" id="126957.T1JCJ6"/>
<comment type="subcellular location">
    <subcellularLocation>
        <location evidence="1">Cytoplasm</location>
        <location evidence="1">Cytoskeleton</location>
        <location evidence="1">Cilium basal body</location>
    </subcellularLocation>
    <subcellularLocation>
        <location evidence="2">Cytoplasm</location>
        <location evidence="2">Cytoskeleton</location>
        <location evidence="2">Microtubule organizing center</location>
        <location evidence="2">Centrosome</location>
    </subcellularLocation>
</comment>
<feature type="region of interest" description="Disordered" evidence="9">
    <location>
        <begin position="96"/>
        <end position="116"/>
    </location>
</feature>
<dbReference type="HOGENOM" id="CLU_228678_0_0_1"/>
<keyword evidence="6" id="KW-0206">Cytoskeleton</keyword>
<dbReference type="Proteomes" id="UP000014500">
    <property type="component" value="Unassembled WGS sequence"/>
</dbReference>
<feature type="coiled-coil region" evidence="8">
    <location>
        <begin position="518"/>
        <end position="548"/>
    </location>
</feature>
<feature type="coiled-coil region" evidence="8">
    <location>
        <begin position="1524"/>
        <end position="1698"/>
    </location>
</feature>
<sequence length="2064" mass="242290">MVVIDWEELKNINFKNLNDDQVDKFYLQLSDVKIDDESDAAKLQKLFRLSQVIMQAKAVQAEVVMEELEKESSYFAKKEQKLINKNDDLLQQLREIQRSDKNGRRGSTDFRNDSQALQRANERFKYELKDAKELLAKEKAEAEKLLARLEDSEREKRDSRREIANLKDEINDYRHRMESQRDSLLQDKGRDNFSTEKMREKNQQINKLLEEIEALEKANDFLQHHVSDLKLKLEDATKEMNISTAELIRLKDAIQKSETITDNLSHDNKQLELRLEQILENSKQKDLSEEKIIEQLNQRLEDWKVKAKGKDLELKQYHKKITELEEKLAALYAAPDESKINILSKTLADRDEKIILLQEKVEKATKDLNENAKIIENLTLTPLTTSTVESKLKSMLKDKDRTLKNTLKNLSDADAYAQEKDKQLITALTRMHEYESGEYGLTEAISEIKNVKLQLKARDKQIQELTQSINNKDLILNQLLNENEELRERLGLDPRQALDVNEVKEKMMVRQQRDKWLNVTLQHEIEQLEEERVELRMQNRRLAQMAGERAAYMGMSVEDLQQLHRFSERLKSKQETSVEVCVESKGDSGGRSNVEEELKETRNQLQISLQDRTKLSKGLKDAMADIKHLEDGLSDVLNAIREHNVKSDRNLQCPSLEKLNALIESKQLTGSYDLVAFSKSQLDIERGKNEELRAELRRVRSEKREKKMHVEEIEDQFGIKSAVPKWRVLELPENLTLSTSDTIAVLNAQLLQVLSDLKRKAATNSELSTLLNECRQKITVFDQQQVLLYDEFATLEKEWKNEKMVLVEEKRRTDEINLELRTKVEEFEKICEIYSRDESEVRRRVAEMSGHFINSKSNEAVLNRKVSVITENENEMSKHIKQLQDELMRMDSATTQHVQYLRRSKEKSIFQISWLQKCLQQSVPAIDLEITTAQLESVTSRYEDICQKYAEANETSRLENEISELRKMLKLEEKERIELQVVLQKESREITRNNLLTVTEMQLANEKDRNEHLKQLHRQNEETIQQLNSRNRALEIKLDEVTKDGLNRTLDKLHSYETAQQRVKKLEENENKLEMELAEQKEISKIARSQAEAVNKIFKFQNDEIKLFRQQFLDMESNDSEKFKIGQLQRQVAALKKSEAMSSNYIDKFKTQLSELDVNNLRLEQKCDEKEQLLFTCRNENWHRIKLLLSVLHRLRRQNYGVGSFSRQKMTEIIDQLRENEKKVSIEREQAENERLKLEEKVSEYKHRLKYIEDLSKTLKDGDGEAKLIEWHEKVNVVRIREMKLQRENNRLKQELQHRVSLVTRTEAKLSEMDQEIVRLTNEMDKRDIEWENCLMTRITEEEQSLATTEKPKEPKQVFTSGQFQNENKAISRYRNENHNLHKKVSALLIKVKELEDIIISKDKSVSELHLKMSTASTQQFLNEQPTSDDEPEQQQQIYVLKSYVETLQLQLSQKEEMVKHYQHLLHAAQDEINANGKRHQTILQLLQNKLHKSNDATLEKFKNIVQQASEAATTEPVLIKTQIQKLEDTVAEQDIALRNVADKLNQCQSEKEEWRLRVDELEKIKFCEEEKMVEEYQLRISELESLLESQVKDLEYVNGTVEQLKQELQVQKEANDLAPSVLQQKCIEKLKEQVATKEKQLQGLSKAMTEVKAEIIAIAKEKAEPDLKVKEMGQRIRQLEEENKRSLREKLALQEEVAKMKVDLVLSRQDAGDNASTPEIDDKKQEEIQHAEKVNEQMIQWMEKKKWQKIVEQLKNKLKEQEKTKEQLEKKNKLLTSVTEKLNLEKKSLENKLKSGAKETAKQDNQAELRQQLMDLKVEKKHLESDLEFSQTEAIYLQDRIAELETTVKELQTKDEVRGEPVSPASGDFTTQRNVNTVQMEQKVQKLQEEITICQKVISDLKYEKANMKEKLADVEQKEMMDNNRIYALEKAAEKLMVENGKISKELKKEQQISDSLRERETKLLCEMEKFNQELTDTREHLKLVESKQQRFSTFEKKRDTATREIKLQQKIDSLQKELIAKNDKIKEINVQLRESTDHEKKLMREVSSYKKMINDKQNVKKV</sequence>
<dbReference type="GO" id="GO:0035869">
    <property type="term" value="C:ciliary transition zone"/>
    <property type="evidence" value="ECO:0007669"/>
    <property type="project" value="TreeGrafter"/>
</dbReference>
<dbReference type="PANTHER" id="PTHR18879">
    <property type="entry name" value="CENTROSOMAL PROTEIN OF 290 KDA"/>
    <property type="match status" value="1"/>
</dbReference>
<evidence type="ECO:0000256" key="2">
    <source>
        <dbReference type="ARBA" id="ARBA00004300"/>
    </source>
</evidence>
<feature type="coiled-coil region" evidence="8">
    <location>
        <begin position="1445"/>
        <end position="1472"/>
    </location>
</feature>
<feature type="coiled-coil region" evidence="8">
    <location>
        <begin position="448"/>
        <end position="489"/>
    </location>
</feature>
<evidence type="ECO:0000256" key="4">
    <source>
        <dbReference type="ARBA" id="ARBA00022794"/>
    </source>
</evidence>
<dbReference type="GO" id="GO:1905515">
    <property type="term" value="P:non-motile cilium assembly"/>
    <property type="evidence" value="ECO:0007669"/>
    <property type="project" value="TreeGrafter"/>
</dbReference>
<evidence type="ECO:0000313" key="11">
    <source>
        <dbReference type="Proteomes" id="UP000014500"/>
    </source>
</evidence>
<feature type="coiled-coil region" evidence="8">
    <location>
        <begin position="1146"/>
        <end position="1173"/>
    </location>
</feature>
<evidence type="ECO:0000256" key="7">
    <source>
        <dbReference type="ARBA" id="ARBA00023273"/>
    </source>
</evidence>
<keyword evidence="3" id="KW-0963">Cytoplasm</keyword>
<feature type="coiled-coil region" evidence="8">
    <location>
        <begin position="1745"/>
        <end position="1855"/>
    </location>
</feature>
<dbReference type="OMA" id="RIEMQQR"/>
<name>T1JCJ6_STRMM</name>
<dbReference type="GO" id="GO:1905349">
    <property type="term" value="P:ciliary transition zone assembly"/>
    <property type="evidence" value="ECO:0007669"/>
    <property type="project" value="TreeGrafter"/>
</dbReference>
<evidence type="ECO:0000256" key="8">
    <source>
        <dbReference type="SAM" id="Coils"/>
    </source>
</evidence>
<keyword evidence="11" id="KW-1185">Reference proteome</keyword>
<feature type="coiled-coil region" evidence="8">
    <location>
        <begin position="1214"/>
        <end position="1248"/>
    </location>
</feature>
<dbReference type="EnsemblMetazoa" id="SMAR011510-RA">
    <property type="protein sequence ID" value="SMAR011510-PA"/>
    <property type="gene ID" value="SMAR011510"/>
</dbReference>
<dbReference type="GO" id="GO:0034451">
    <property type="term" value="C:centriolar satellite"/>
    <property type="evidence" value="ECO:0007669"/>
    <property type="project" value="TreeGrafter"/>
</dbReference>
<feature type="coiled-coil region" evidence="8">
    <location>
        <begin position="682"/>
        <end position="716"/>
    </location>
</feature>
<organism evidence="10 11">
    <name type="scientific">Strigamia maritima</name>
    <name type="common">European centipede</name>
    <name type="synonym">Geophilus maritimus</name>
    <dbReference type="NCBI Taxonomy" id="126957"/>
    <lineage>
        <taxon>Eukaryota</taxon>
        <taxon>Metazoa</taxon>
        <taxon>Ecdysozoa</taxon>
        <taxon>Arthropoda</taxon>
        <taxon>Myriapoda</taxon>
        <taxon>Chilopoda</taxon>
        <taxon>Pleurostigmophora</taxon>
        <taxon>Geophilomorpha</taxon>
        <taxon>Linotaeniidae</taxon>
        <taxon>Strigamia</taxon>
    </lineage>
</organism>
<evidence type="ECO:0000256" key="1">
    <source>
        <dbReference type="ARBA" id="ARBA00004120"/>
    </source>
</evidence>
<dbReference type="InterPro" id="IPR026201">
    <property type="entry name" value="Cep290"/>
</dbReference>
<reference evidence="10" key="2">
    <citation type="submission" date="2015-02" db="UniProtKB">
        <authorList>
            <consortium name="EnsemblMetazoa"/>
        </authorList>
    </citation>
    <scope>IDENTIFICATION</scope>
</reference>
<dbReference type="GO" id="GO:0097711">
    <property type="term" value="P:ciliary basal body-plasma membrane docking"/>
    <property type="evidence" value="ECO:0007669"/>
    <property type="project" value="TreeGrafter"/>
</dbReference>
<keyword evidence="5 8" id="KW-0175">Coiled coil</keyword>
<accession>T1JCJ6</accession>
<dbReference type="PANTHER" id="PTHR18879:SF20">
    <property type="entry name" value="CENTROSOMAL PROTEIN OF 290 KDA"/>
    <property type="match status" value="1"/>
</dbReference>
<evidence type="ECO:0000313" key="10">
    <source>
        <dbReference type="EnsemblMetazoa" id="SMAR011510-PA"/>
    </source>
</evidence>
<keyword evidence="4" id="KW-0970">Cilium biogenesis/degradation</keyword>
<feature type="coiled-coil region" evidence="8">
    <location>
        <begin position="955"/>
        <end position="1083"/>
    </location>
</feature>
<dbReference type="EMBL" id="JH432065">
    <property type="status" value="NOT_ANNOTATED_CDS"/>
    <property type="molecule type" value="Genomic_DNA"/>
</dbReference>
<evidence type="ECO:0000256" key="3">
    <source>
        <dbReference type="ARBA" id="ARBA00022490"/>
    </source>
</evidence>
<evidence type="ECO:0000256" key="9">
    <source>
        <dbReference type="SAM" id="MobiDB-lite"/>
    </source>
</evidence>
<keyword evidence="7" id="KW-0966">Cell projection</keyword>